<dbReference type="AlphaFoldDB" id="A0A0A9FWT7"/>
<dbReference type="EMBL" id="GBRH01180586">
    <property type="protein sequence ID" value="JAE17310.1"/>
    <property type="molecule type" value="Transcribed_RNA"/>
</dbReference>
<protein>
    <submittedName>
        <fullName evidence="1">Uncharacterized protein</fullName>
    </submittedName>
</protein>
<evidence type="ECO:0000313" key="1">
    <source>
        <dbReference type="EMBL" id="JAE17310.1"/>
    </source>
</evidence>
<name>A0A0A9FWT7_ARUDO</name>
<proteinExistence type="predicted"/>
<reference evidence="1" key="2">
    <citation type="journal article" date="2015" name="Data Brief">
        <title>Shoot transcriptome of the giant reed, Arundo donax.</title>
        <authorList>
            <person name="Barrero R.A."/>
            <person name="Guerrero F.D."/>
            <person name="Moolhuijzen P."/>
            <person name="Goolsby J.A."/>
            <person name="Tidwell J."/>
            <person name="Bellgard S.E."/>
            <person name="Bellgard M.I."/>
        </authorList>
    </citation>
    <scope>NUCLEOTIDE SEQUENCE</scope>
    <source>
        <tissue evidence="1">Shoot tissue taken approximately 20 cm above the soil surface</tissue>
    </source>
</reference>
<sequence length="21" mass="2495">MIQLDFTRRNSSKGFIQLNLL</sequence>
<organism evidence="1">
    <name type="scientific">Arundo donax</name>
    <name type="common">Giant reed</name>
    <name type="synonym">Donax arundinaceus</name>
    <dbReference type="NCBI Taxonomy" id="35708"/>
    <lineage>
        <taxon>Eukaryota</taxon>
        <taxon>Viridiplantae</taxon>
        <taxon>Streptophyta</taxon>
        <taxon>Embryophyta</taxon>
        <taxon>Tracheophyta</taxon>
        <taxon>Spermatophyta</taxon>
        <taxon>Magnoliopsida</taxon>
        <taxon>Liliopsida</taxon>
        <taxon>Poales</taxon>
        <taxon>Poaceae</taxon>
        <taxon>PACMAD clade</taxon>
        <taxon>Arundinoideae</taxon>
        <taxon>Arundineae</taxon>
        <taxon>Arundo</taxon>
    </lineage>
</organism>
<accession>A0A0A9FWT7</accession>
<reference evidence="1" key="1">
    <citation type="submission" date="2014-09" db="EMBL/GenBank/DDBJ databases">
        <authorList>
            <person name="Magalhaes I.L.F."/>
            <person name="Oliveira U."/>
            <person name="Santos F.R."/>
            <person name="Vidigal T.H.D.A."/>
            <person name="Brescovit A.D."/>
            <person name="Santos A.J."/>
        </authorList>
    </citation>
    <scope>NUCLEOTIDE SEQUENCE</scope>
    <source>
        <tissue evidence="1">Shoot tissue taken approximately 20 cm above the soil surface</tissue>
    </source>
</reference>